<gene>
    <name evidence="3" type="primary">ABSGL_12331.1 scaffold 12745</name>
</gene>
<evidence type="ECO:0000313" key="3">
    <source>
        <dbReference type="EMBL" id="SAM06442.1"/>
    </source>
</evidence>
<dbReference type="STRING" id="4829.A0A168RBH0"/>
<dbReference type="PANTHER" id="PTHR40130">
    <property type="entry name" value="EXPRESSED PROTEIN"/>
    <property type="match status" value="1"/>
</dbReference>
<feature type="region of interest" description="Disordered" evidence="2">
    <location>
        <begin position="363"/>
        <end position="428"/>
    </location>
</feature>
<feature type="coiled-coil region" evidence="1">
    <location>
        <begin position="60"/>
        <end position="87"/>
    </location>
</feature>
<dbReference type="EMBL" id="LT554591">
    <property type="protein sequence ID" value="SAM06442.1"/>
    <property type="molecule type" value="Genomic_DNA"/>
</dbReference>
<accession>A0A168RBH0</accession>
<reference evidence="3" key="1">
    <citation type="submission" date="2016-04" db="EMBL/GenBank/DDBJ databases">
        <authorList>
            <person name="Evans L.H."/>
            <person name="Alamgir A."/>
            <person name="Owens N."/>
            <person name="Weber N.D."/>
            <person name="Virtaneva K."/>
            <person name="Barbian K."/>
            <person name="Babar A."/>
            <person name="Rosenke K."/>
        </authorList>
    </citation>
    <scope>NUCLEOTIDE SEQUENCE [LARGE SCALE GENOMIC DNA]</scope>
    <source>
        <strain evidence="3">CBS 101.48</strain>
    </source>
</reference>
<evidence type="ECO:0000313" key="4">
    <source>
        <dbReference type="Proteomes" id="UP000078561"/>
    </source>
</evidence>
<dbReference type="PANTHER" id="PTHR40130:SF1">
    <property type="entry name" value="SPINDLE POLE BODY-ASSOCIATED PROTEIN CUT12 DOMAIN-CONTAINING PROTEIN"/>
    <property type="match status" value="1"/>
</dbReference>
<dbReference type="AlphaFoldDB" id="A0A168RBH0"/>
<dbReference type="Proteomes" id="UP000078561">
    <property type="component" value="Unassembled WGS sequence"/>
</dbReference>
<evidence type="ECO:0000256" key="1">
    <source>
        <dbReference type="SAM" id="Coils"/>
    </source>
</evidence>
<sequence>MNSLAPVNAGHSYANAAEGYEDREAWDEAIEAHRKAAEQFQKALDYTQDSEAGKSLRLLMANHSRKAKDLERKVAKLKSEQEQHYQRPYAADGSKEMGKNGFKMGGMLQALPSPGTTSLQGRMDRSKGYESLHHGTIGESYALLSTDNDDEEDDASDPFNKFLQVVETLVDQLSNPVAFASAPLNEDDVPTPYHQKLLSADGPDQDNSMDTSLMMESFFLVPDTTPNSMAASTSTTIPTSTNEETLQTENEQLKHRVEQLSRRIQSLEKTAEESNMLKSSILQFRNDVQRQAKRIMQTQDTMRSSSVALLGSINGAHHTRHPSSTAELVTRLKETEDENRRLKDQIDKQQLLMTKYRERWEKLKESAKKRRAQPSDSPEQQYQQQQQSYSSRPPALLRSLAQQSASSHYPPFASSSLAKSNRIGSEDP</sequence>
<feature type="compositionally biased region" description="Low complexity" evidence="2">
    <location>
        <begin position="374"/>
        <end position="407"/>
    </location>
</feature>
<keyword evidence="4" id="KW-1185">Reference proteome</keyword>
<feature type="coiled-coil region" evidence="1">
    <location>
        <begin position="325"/>
        <end position="359"/>
    </location>
</feature>
<name>A0A168RBH0_ABSGL</name>
<protein>
    <recommendedName>
        <fullName evidence="5">MIT domain-containing protein</fullName>
    </recommendedName>
</protein>
<organism evidence="3">
    <name type="scientific">Absidia glauca</name>
    <name type="common">Pin mould</name>
    <dbReference type="NCBI Taxonomy" id="4829"/>
    <lineage>
        <taxon>Eukaryota</taxon>
        <taxon>Fungi</taxon>
        <taxon>Fungi incertae sedis</taxon>
        <taxon>Mucoromycota</taxon>
        <taxon>Mucoromycotina</taxon>
        <taxon>Mucoromycetes</taxon>
        <taxon>Mucorales</taxon>
        <taxon>Cunninghamellaceae</taxon>
        <taxon>Absidia</taxon>
    </lineage>
</organism>
<dbReference type="OrthoDB" id="3197614at2759"/>
<proteinExistence type="predicted"/>
<dbReference type="OMA" id="RMLYNEH"/>
<dbReference type="SUPFAM" id="SSF140361">
    <property type="entry name" value="MIT domain-like"/>
    <property type="match status" value="1"/>
</dbReference>
<keyword evidence="1" id="KW-0175">Coiled coil</keyword>
<evidence type="ECO:0008006" key="5">
    <source>
        <dbReference type="Google" id="ProtNLM"/>
    </source>
</evidence>
<feature type="coiled-coil region" evidence="1">
    <location>
        <begin position="243"/>
        <end position="277"/>
    </location>
</feature>
<dbReference type="InParanoid" id="A0A168RBH0"/>
<evidence type="ECO:0000256" key="2">
    <source>
        <dbReference type="SAM" id="MobiDB-lite"/>
    </source>
</evidence>
<dbReference type="Gene3D" id="1.20.58.80">
    <property type="entry name" value="Phosphotransferase system, lactose/cellobiose-type IIA subunit"/>
    <property type="match status" value="1"/>
</dbReference>
<feature type="compositionally biased region" description="Polar residues" evidence="2">
    <location>
        <begin position="413"/>
        <end position="428"/>
    </location>
</feature>